<name>A0A2D2DTL3_9BURK</name>
<keyword evidence="2" id="KW-1185">Reference proteome</keyword>
<protein>
    <submittedName>
        <fullName evidence="1">Uncharacterized protein</fullName>
    </submittedName>
</protein>
<dbReference type="AlphaFoldDB" id="A0A2D2DTL3"/>
<dbReference type="OrthoDB" id="8781137at2"/>
<proteinExistence type="predicted"/>
<evidence type="ECO:0000313" key="2">
    <source>
        <dbReference type="Proteomes" id="UP000229897"/>
    </source>
</evidence>
<sequence length="140" mass="15186">MSAGNPHFHHIERAPYEFGHLIRQLAGDFHGHVMSSDERQQAKAAINHAHNANYTLMNGIEAIGHLLFTAGNNADYPTEVGVLENIGMLIKHIGVEAQFLQEQQADLQATLDRDDRQAAASQLRQKAVAKVAPAESAGAA</sequence>
<evidence type="ECO:0000313" key="1">
    <source>
        <dbReference type="EMBL" id="ATQ78307.1"/>
    </source>
</evidence>
<dbReference type="EMBL" id="CP024608">
    <property type="protein sequence ID" value="ATQ78307.1"/>
    <property type="molecule type" value="Genomic_DNA"/>
</dbReference>
<dbReference type="KEGG" id="mass:CR152_30195"/>
<organism evidence="1 2">
    <name type="scientific">Massilia violaceinigra</name>
    <dbReference type="NCBI Taxonomy" id="2045208"/>
    <lineage>
        <taxon>Bacteria</taxon>
        <taxon>Pseudomonadati</taxon>
        <taxon>Pseudomonadota</taxon>
        <taxon>Betaproteobacteria</taxon>
        <taxon>Burkholderiales</taxon>
        <taxon>Oxalobacteraceae</taxon>
        <taxon>Telluria group</taxon>
        <taxon>Massilia</taxon>
    </lineage>
</organism>
<gene>
    <name evidence="1" type="ORF">CR152_30195</name>
</gene>
<accession>A0A2D2DTL3</accession>
<reference evidence="1" key="1">
    <citation type="submission" date="2017-10" db="EMBL/GenBank/DDBJ databases">
        <title>Massilia psychrophilum sp. nov., a novel purple-pigmented bacterium isolated from Tianshan glacier, Xinjiang Municipality, China.</title>
        <authorList>
            <person name="Wang H."/>
        </authorList>
    </citation>
    <scope>NUCLEOTIDE SEQUENCE [LARGE SCALE GENOMIC DNA]</scope>
    <source>
        <strain evidence="1">B2</strain>
    </source>
</reference>
<dbReference type="RefSeq" id="WP_099881216.1">
    <property type="nucleotide sequence ID" value="NZ_CP024608.1"/>
</dbReference>
<dbReference type="Proteomes" id="UP000229897">
    <property type="component" value="Chromosome"/>
</dbReference>